<gene>
    <name evidence="1" type="ORF">OI25_7600</name>
</gene>
<evidence type="ECO:0000313" key="2">
    <source>
        <dbReference type="Proteomes" id="UP000032614"/>
    </source>
</evidence>
<proteinExistence type="predicted"/>
<name>A0AAU8SSE0_9BURK</name>
<evidence type="ECO:0000313" key="1">
    <source>
        <dbReference type="EMBL" id="AJZ56816.1"/>
    </source>
</evidence>
<reference evidence="1 2" key="1">
    <citation type="journal article" date="2015" name="Genome Announc.">
        <title>Complete genome sequences for 59 burkholderia isolates, both pathogenic and near neighbor.</title>
        <authorList>
            <person name="Johnson S.L."/>
            <person name="Bishop-Lilly K.A."/>
            <person name="Ladner J.T."/>
            <person name="Daligault H.E."/>
            <person name="Davenport K.W."/>
            <person name="Jaissle J."/>
            <person name="Frey K.G."/>
            <person name="Koroleva G.I."/>
            <person name="Bruce D.C."/>
            <person name="Coyne S.R."/>
            <person name="Broomall S.M."/>
            <person name="Li P.E."/>
            <person name="Teshima H."/>
            <person name="Gibbons H.S."/>
            <person name="Palacios G.F."/>
            <person name="Rosenzweig C.N."/>
            <person name="Redden C.L."/>
            <person name="Xu Y."/>
            <person name="Minogue T.D."/>
            <person name="Chain P.S."/>
        </authorList>
    </citation>
    <scope>NUCLEOTIDE SEQUENCE [LARGE SCALE GENOMIC DNA]</scope>
    <source>
        <strain evidence="1 2">ATCC BAA-463</strain>
    </source>
</reference>
<dbReference type="AlphaFoldDB" id="A0AAU8SSE0"/>
<dbReference type="EMBL" id="CP010025">
    <property type="protein sequence ID" value="AJZ56816.1"/>
    <property type="molecule type" value="Genomic_DNA"/>
</dbReference>
<organism evidence="1 2">
    <name type="scientific">Paraburkholderia fungorum</name>
    <dbReference type="NCBI Taxonomy" id="134537"/>
    <lineage>
        <taxon>Bacteria</taxon>
        <taxon>Pseudomonadati</taxon>
        <taxon>Pseudomonadota</taxon>
        <taxon>Betaproteobacteria</taxon>
        <taxon>Burkholderiales</taxon>
        <taxon>Burkholderiaceae</taxon>
        <taxon>Paraburkholderia</taxon>
    </lineage>
</organism>
<dbReference type="KEGG" id="bfn:OI25_7600"/>
<protein>
    <submittedName>
        <fullName evidence="1">Uncharacterized protein</fullName>
    </submittedName>
</protein>
<dbReference type="Proteomes" id="UP000032614">
    <property type="component" value="Chromosome 3"/>
</dbReference>
<accession>A0AAU8SSE0</accession>
<sequence>MRCTRTTKVAVVQVVHPECGAGGSTAPAASECRRATLLLADVQCISHNLRQSA</sequence>